<dbReference type="Proteomes" id="UP000075221">
    <property type="component" value="Chromosome"/>
</dbReference>
<dbReference type="Proteomes" id="UP000178666">
    <property type="component" value="Chromosome"/>
</dbReference>
<evidence type="ECO:0000313" key="3">
    <source>
        <dbReference type="Proteomes" id="UP000075221"/>
    </source>
</evidence>
<reference evidence="1 3" key="2">
    <citation type="submission" date="2016-02" db="EMBL/GenBank/DDBJ databases">
        <title>Complete Genome Sequence of Propionibacterium acidipropionici ATCC 55737.</title>
        <authorList>
            <person name="Luna Flores C.H."/>
            <person name="Nielsen L.K."/>
            <person name="Marcellin E."/>
        </authorList>
    </citation>
    <scope>NUCLEOTIDE SEQUENCE [LARGE SCALE GENOMIC DNA]</scope>
    <source>
        <strain evidence="1 3">ATCC 55737</strain>
    </source>
</reference>
<dbReference type="EMBL" id="CP015970">
    <property type="protein sequence ID" value="AOZ46132.1"/>
    <property type="molecule type" value="Genomic_DNA"/>
</dbReference>
<sequence>MAIPEWQQWAAEHPSQDDPNLIPITCDEPIICDLVTISRLAAGLISELHRARHNHPVASGVQRWCDLITDVSGRLPLRISMLWDQLGEDHPLRAGYQHDFTGRTHS</sequence>
<dbReference type="EMBL" id="CP014352">
    <property type="protein sequence ID" value="AMS04643.1"/>
    <property type="molecule type" value="Genomic_DNA"/>
</dbReference>
<dbReference type="AlphaFoldDB" id="A0AAC8YDC9"/>
<accession>A0AAC8YDC9</accession>
<organism evidence="1 3">
    <name type="scientific">Acidipropionibacterium acidipropionici</name>
    <dbReference type="NCBI Taxonomy" id="1748"/>
    <lineage>
        <taxon>Bacteria</taxon>
        <taxon>Bacillati</taxon>
        <taxon>Actinomycetota</taxon>
        <taxon>Actinomycetes</taxon>
        <taxon>Propionibacteriales</taxon>
        <taxon>Propionibacteriaceae</taxon>
        <taxon>Acidipropionibacterium</taxon>
    </lineage>
</organism>
<reference evidence="2 4" key="1">
    <citation type="journal article" date="2016" name="Plant Dis.">
        <title>Improved production of propionic acid using genome shuffling.</title>
        <authorList>
            <person name="Luna-Flores C.H."/>
            <person name="Palfreyman R.W."/>
            <person name="Kromer J.O."/>
            <person name="Nielsen L.K."/>
            <person name="Marcellin E."/>
        </authorList>
    </citation>
    <scope>NUCLEOTIDE SEQUENCE [LARGE SCALE GENOMIC DNA]</scope>
    <source>
        <strain evidence="2 4">F3E8</strain>
    </source>
</reference>
<evidence type="ECO:0000313" key="1">
    <source>
        <dbReference type="EMBL" id="AMS04643.1"/>
    </source>
</evidence>
<evidence type="ECO:0000313" key="4">
    <source>
        <dbReference type="Proteomes" id="UP000178666"/>
    </source>
</evidence>
<evidence type="ECO:0000313" key="2">
    <source>
        <dbReference type="EMBL" id="AOZ46132.1"/>
    </source>
</evidence>
<proteinExistence type="predicted"/>
<keyword evidence="4" id="KW-1185">Reference proteome</keyword>
<gene>
    <name evidence="2" type="ORF">A8L58_04720</name>
    <name evidence="1" type="ORF">AXH35_03255</name>
</gene>
<name>A0AAC8YDC9_9ACTN</name>
<protein>
    <submittedName>
        <fullName evidence="1">Uncharacterized protein</fullName>
    </submittedName>
</protein>